<dbReference type="GO" id="GO:0008270">
    <property type="term" value="F:zinc ion binding"/>
    <property type="evidence" value="ECO:0007669"/>
    <property type="project" value="UniProtKB-UniRule"/>
</dbReference>
<dbReference type="PROSITE" id="PS51083">
    <property type="entry name" value="ZF_HIT"/>
    <property type="match status" value="1"/>
</dbReference>
<reference evidence="3" key="1">
    <citation type="submission" date="2022-10" db="EMBL/GenBank/DDBJ databases">
        <authorList>
            <person name="Chen Y."/>
            <person name="Dougan E. K."/>
            <person name="Chan C."/>
            <person name="Rhodes N."/>
            <person name="Thang M."/>
        </authorList>
    </citation>
    <scope>NUCLEOTIDE SEQUENCE</scope>
</reference>
<dbReference type="PANTHER" id="PTHR15555:SF0">
    <property type="entry name" value="ZINC FINGER HIT DOMAIN-CONTAINING PROTEIN 2"/>
    <property type="match status" value="1"/>
</dbReference>
<dbReference type="InterPro" id="IPR039646">
    <property type="entry name" value="ZNHIT2"/>
</dbReference>
<evidence type="ECO:0000313" key="3">
    <source>
        <dbReference type="EMBL" id="CAI3999693.1"/>
    </source>
</evidence>
<dbReference type="InterPro" id="IPR007529">
    <property type="entry name" value="Znf_HIT"/>
</dbReference>
<dbReference type="SUPFAM" id="SSF144232">
    <property type="entry name" value="HIT/MYND zinc finger-like"/>
    <property type="match status" value="1"/>
</dbReference>
<dbReference type="OrthoDB" id="18412at2759"/>
<accession>A0A9P1G4H4</accession>
<dbReference type="EMBL" id="CAMXCT020002668">
    <property type="protein sequence ID" value="CAL1153068.1"/>
    <property type="molecule type" value="Genomic_DNA"/>
</dbReference>
<evidence type="ECO:0000256" key="1">
    <source>
        <dbReference type="PROSITE-ProRule" id="PRU00453"/>
    </source>
</evidence>
<organism evidence="3">
    <name type="scientific">Cladocopium goreaui</name>
    <dbReference type="NCBI Taxonomy" id="2562237"/>
    <lineage>
        <taxon>Eukaryota</taxon>
        <taxon>Sar</taxon>
        <taxon>Alveolata</taxon>
        <taxon>Dinophyceae</taxon>
        <taxon>Suessiales</taxon>
        <taxon>Symbiodiniaceae</taxon>
        <taxon>Cladocopium</taxon>
    </lineage>
</organism>
<reference evidence="4" key="2">
    <citation type="submission" date="2024-04" db="EMBL/GenBank/DDBJ databases">
        <authorList>
            <person name="Chen Y."/>
            <person name="Shah S."/>
            <person name="Dougan E. K."/>
            <person name="Thang M."/>
            <person name="Chan C."/>
        </authorList>
    </citation>
    <scope>NUCLEOTIDE SEQUENCE [LARGE SCALE GENOMIC DNA]</scope>
</reference>
<gene>
    <name evidence="3" type="ORF">C1SCF055_LOCUS25870</name>
</gene>
<evidence type="ECO:0000313" key="5">
    <source>
        <dbReference type="EMBL" id="CAL4787005.1"/>
    </source>
</evidence>
<dbReference type="EMBL" id="CAMXCT030002668">
    <property type="protein sequence ID" value="CAL4787005.1"/>
    <property type="molecule type" value="Genomic_DNA"/>
</dbReference>
<evidence type="ECO:0000313" key="6">
    <source>
        <dbReference type="Proteomes" id="UP001152797"/>
    </source>
</evidence>
<proteinExistence type="predicted"/>
<keyword evidence="1" id="KW-0479">Metal-binding</keyword>
<protein>
    <submittedName>
        <fullName evidence="5">HIT-type domain-containing protein</fullName>
    </submittedName>
</protein>
<sequence>MPAVCTVCVRTEARYTCPRCQAAYCSLSCYQAHSGKCTESFYKSQVEEELKSQKIDDEERRRLEKVLMSLSSLDQAEDDEEEEEDGPSDDRLEALAALAERGLLNLDDLSEEEAKRFFSELKAGDLGRALGAWEPWWHKTAVIDLMSLDDEIGGDERLHQNPPEHLCCSASGDRKAHPSVVFTLLEALYAYVHTLRSFNGDWSWDPLEAAAHMFHLGRSIWGRQVYDSVTEALQAPQSVACKLPGGGFGADFDRHCLADVATILRRGVGSCARALLEAQDLSENAQQMAQDPKSASRLLRGVKKLQFLASFAWYHEEAFPEIAAEVQALQEVLETASVKSKEAQRMEIAKGNILLPERT</sequence>
<evidence type="ECO:0000259" key="2">
    <source>
        <dbReference type="PROSITE" id="PS51083"/>
    </source>
</evidence>
<keyword evidence="6" id="KW-1185">Reference proteome</keyword>
<keyword evidence="1" id="KW-0862">Zinc</keyword>
<dbReference type="AlphaFoldDB" id="A0A9P1G4H4"/>
<name>A0A9P1G4H4_9DINO</name>
<dbReference type="PANTHER" id="PTHR15555">
    <property type="entry name" value="ZINC FINGER HIT DOMAIN CONTAINING PROTEIN 2 PROTEIN FON -RELATED"/>
    <property type="match status" value="1"/>
</dbReference>
<keyword evidence="1" id="KW-0863">Zinc-finger</keyword>
<comment type="caution">
    <text evidence="3">The sequence shown here is derived from an EMBL/GenBank/DDBJ whole genome shotgun (WGS) entry which is preliminary data.</text>
</comment>
<dbReference type="CDD" id="cd23024">
    <property type="entry name" value="zf-HIT_ZNHIT2-3"/>
    <property type="match status" value="1"/>
</dbReference>
<evidence type="ECO:0000313" key="4">
    <source>
        <dbReference type="EMBL" id="CAL1153068.1"/>
    </source>
</evidence>
<dbReference type="Gene3D" id="3.30.60.190">
    <property type="match status" value="1"/>
</dbReference>
<feature type="domain" description="HIT-type" evidence="2">
    <location>
        <begin position="5"/>
        <end position="37"/>
    </location>
</feature>
<dbReference type="Pfam" id="PF04438">
    <property type="entry name" value="zf-HIT"/>
    <property type="match status" value="1"/>
</dbReference>
<dbReference type="EMBL" id="CAMXCT010002668">
    <property type="protein sequence ID" value="CAI3999693.1"/>
    <property type="molecule type" value="Genomic_DNA"/>
</dbReference>
<dbReference type="Proteomes" id="UP001152797">
    <property type="component" value="Unassembled WGS sequence"/>
</dbReference>